<evidence type="ECO:0000256" key="5">
    <source>
        <dbReference type="ARBA" id="ARBA00023004"/>
    </source>
</evidence>
<feature type="domain" description="4Fe-4S ferredoxin-type" evidence="8">
    <location>
        <begin position="161"/>
        <end position="190"/>
    </location>
</feature>
<gene>
    <name evidence="9" type="ORF">CR164_11400</name>
</gene>
<reference evidence="10" key="1">
    <citation type="submission" date="2017-10" db="EMBL/GenBank/DDBJ databases">
        <authorList>
            <person name="Gaisin V.A."/>
            <person name="Rysina M.S."/>
            <person name="Grouzdev D.S."/>
        </authorList>
    </citation>
    <scope>NUCLEOTIDE SEQUENCE [LARGE SCALE GENOMIC DNA]</scope>
    <source>
        <strain evidence="10">V1</strain>
    </source>
</reference>
<dbReference type="PROSITE" id="PS51379">
    <property type="entry name" value="4FE4S_FER_2"/>
    <property type="match status" value="1"/>
</dbReference>
<feature type="compositionally biased region" description="Basic and acidic residues" evidence="7">
    <location>
        <begin position="527"/>
        <end position="537"/>
    </location>
</feature>
<evidence type="ECO:0000313" key="9">
    <source>
        <dbReference type="EMBL" id="PWW81145.1"/>
    </source>
</evidence>
<keyword evidence="3" id="KW-0479">Metal-binding</keyword>
<dbReference type="Gene3D" id="1.10.1060.10">
    <property type="entry name" value="Alpha-helical ferredoxin"/>
    <property type="match status" value="1"/>
</dbReference>
<feature type="compositionally biased region" description="Basic and acidic residues" evidence="7">
    <location>
        <begin position="9"/>
        <end position="26"/>
    </location>
</feature>
<evidence type="ECO:0000256" key="3">
    <source>
        <dbReference type="ARBA" id="ARBA00022723"/>
    </source>
</evidence>
<dbReference type="OrthoDB" id="9794954at2"/>
<sequence>MPKFAPKQSELKKEFEEKPSLLKGDYPDKELFDTPVEFRDGNWCYPAKPEIVEDLGFANPRKWSPTDDDWKLPDGWEKTIKDGMKDRLERFRSFKLFLDTCVRCGACADKCHFFLGTGDPKNMPVARAELIRSVYRNDFPLAEKILKGFSGARKLTPEVIKEWHMYFHQCTECRRCSVFCPFGIDTAEITMMGRELLHLIGVNNNWILEPVSNCNRTGNHLGIEPHTFVQNIESLAEDIEDLTGVTVNPTFNRKGAEVLFITPSGDVFAEPGVYTMMGYMMLFEHIGLDYTISTYASEGGNFGFFTSNEMAKKLNAKMYHEAKRLGVKWILGGECGHMWRVVHQYMDTMNGPADFLEQPVSPLTGTKFTNAASTKMVHIVEFTADLIKHGKLKLDPKRNDHLRTTFHDSCNIARGMGMFEEPRYVLNNVCNTFHEMPENTIREQTFCCGSGSGINTEEYMDIRLRGGFPRANAVRHVKEKHDVDSLVTICAIDRATLPALMNYWNPGVSVYGLHELVGNALVMEGENKRTEDMREDPMAGFEDEEEDED</sequence>
<evidence type="ECO:0000256" key="1">
    <source>
        <dbReference type="ARBA" id="ARBA00022448"/>
    </source>
</evidence>
<accession>A0A317T3G8</accession>
<evidence type="ECO:0000313" key="10">
    <source>
        <dbReference type="Proteomes" id="UP000246278"/>
    </source>
</evidence>
<protein>
    <submittedName>
        <fullName evidence="9">Menaquinol oxidoreductase</fullName>
    </submittedName>
</protein>
<dbReference type="Proteomes" id="UP000246278">
    <property type="component" value="Unassembled WGS sequence"/>
</dbReference>
<evidence type="ECO:0000259" key="8">
    <source>
        <dbReference type="PROSITE" id="PS51379"/>
    </source>
</evidence>
<dbReference type="GO" id="GO:0051539">
    <property type="term" value="F:4 iron, 4 sulfur cluster binding"/>
    <property type="evidence" value="ECO:0007669"/>
    <property type="project" value="UniProtKB-KW"/>
</dbReference>
<name>A0A317T3G8_9CHLB</name>
<dbReference type="SUPFAM" id="SSF46548">
    <property type="entry name" value="alpha-helical ferredoxin"/>
    <property type="match status" value="1"/>
</dbReference>
<evidence type="ECO:0000256" key="4">
    <source>
        <dbReference type="ARBA" id="ARBA00022982"/>
    </source>
</evidence>
<dbReference type="Pfam" id="PF02754">
    <property type="entry name" value="CCG"/>
    <property type="match status" value="1"/>
</dbReference>
<dbReference type="PANTHER" id="PTHR43551">
    <property type="entry name" value="FUMARATE REDUCTASE IRON-SULFUR SUBUNIT"/>
    <property type="match status" value="1"/>
</dbReference>
<dbReference type="AlphaFoldDB" id="A0A317T3G8"/>
<dbReference type="PANTHER" id="PTHR43551:SF1">
    <property type="entry name" value="HETERODISULFIDE REDUCTASE"/>
    <property type="match status" value="1"/>
</dbReference>
<evidence type="ECO:0000256" key="6">
    <source>
        <dbReference type="ARBA" id="ARBA00023014"/>
    </source>
</evidence>
<dbReference type="GO" id="GO:0016491">
    <property type="term" value="F:oxidoreductase activity"/>
    <property type="evidence" value="ECO:0007669"/>
    <property type="project" value="UniProtKB-ARBA"/>
</dbReference>
<dbReference type="Pfam" id="PF13183">
    <property type="entry name" value="Fer4_8"/>
    <property type="match status" value="1"/>
</dbReference>
<comment type="caution">
    <text evidence="9">The sequence shown here is derived from an EMBL/GenBank/DDBJ whole genome shotgun (WGS) entry which is preliminary data.</text>
</comment>
<keyword evidence="4" id="KW-0249">Electron transport</keyword>
<dbReference type="RefSeq" id="WP_110024126.1">
    <property type="nucleotide sequence ID" value="NZ_PDNZ01000009.1"/>
</dbReference>
<keyword evidence="1" id="KW-0813">Transport</keyword>
<keyword evidence="2" id="KW-0004">4Fe-4S</keyword>
<feature type="region of interest" description="Disordered" evidence="7">
    <location>
        <begin position="527"/>
        <end position="549"/>
    </location>
</feature>
<dbReference type="GO" id="GO:0046872">
    <property type="term" value="F:metal ion binding"/>
    <property type="evidence" value="ECO:0007669"/>
    <property type="project" value="UniProtKB-KW"/>
</dbReference>
<keyword evidence="5" id="KW-0408">Iron</keyword>
<evidence type="ECO:0000256" key="2">
    <source>
        <dbReference type="ARBA" id="ARBA00022485"/>
    </source>
</evidence>
<keyword evidence="10" id="KW-1185">Reference proteome</keyword>
<proteinExistence type="predicted"/>
<dbReference type="PROSITE" id="PS00198">
    <property type="entry name" value="4FE4S_FER_1"/>
    <property type="match status" value="1"/>
</dbReference>
<dbReference type="EMBL" id="PDNZ01000009">
    <property type="protein sequence ID" value="PWW81145.1"/>
    <property type="molecule type" value="Genomic_DNA"/>
</dbReference>
<dbReference type="NCBIfam" id="NF045796">
    <property type="entry name" value="DsrK"/>
    <property type="match status" value="1"/>
</dbReference>
<keyword evidence="6" id="KW-0411">Iron-sulfur</keyword>
<dbReference type="InterPro" id="IPR017900">
    <property type="entry name" value="4Fe4S_Fe_S_CS"/>
</dbReference>
<evidence type="ECO:0000256" key="7">
    <source>
        <dbReference type="SAM" id="MobiDB-lite"/>
    </source>
</evidence>
<feature type="region of interest" description="Disordered" evidence="7">
    <location>
        <begin position="1"/>
        <end position="26"/>
    </location>
</feature>
<dbReference type="InterPro" id="IPR004017">
    <property type="entry name" value="Cys_rich_dom"/>
</dbReference>
<organism evidence="9 10">
    <name type="scientific">Prosthecochloris marina</name>
    <dbReference type="NCBI Taxonomy" id="2017681"/>
    <lineage>
        <taxon>Bacteria</taxon>
        <taxon>Pseudomonadati</taxon>
        <taxon>Chlorobiota</taxon>
        <taxon>Chlorobiia</taxon>
        <taxon>Chlorobiales</taxon>
        <taxon>Chlorobiaceae</taxon>
        <taxon>Prosthecochloris</taxon>
    </lineage>
</organism>
<dbReference type="InterPro" id="IPR017896">
    <property type="entry name" value="4Fe4S_Fe-S-bd"/>
</dbReference>
<dbReference type="InterPro" id="IPR009051">
    <property type="entry name" value="Helical_ferredxn"/>
</dbReference>